<dbReference type="InterPro" id="IPR013424">
    <property type="entry name" value="Ice-binding_C"/>
</dbReference>
<keyword evidence="5" id="KW-1185">Reference proteome</keyword>
<organism evidence="3 6">
    <name type="scientific">Pseudoduganella umbonata</name>
    <dbReference type="NCBI Taxonomy" id="864828"/>
    <lineage>
        <taxon>Bacteria</taxon>
        <taxon>Pseudomonadati</taxon>
        <taxon>Pseudomonadota</taxon>
        <taxon>Betaproteobacteria</taxon>
        <taxon>Burkholderiales</taxon>
        <taxon>Oxalobacteraceae</taxon>
        <taxon>Telluria group</taxon>
        <taxon>Pseudoduganella</taxon>
    </lineage>
</organism>
<evidence type="ECO:0000259" key="2">
    <source>
        <dbReference type="PROSITE" id="PS51220"/>
    </source>
</evidence>
<proteinExistence type="predicted"/>
<evidence type="ECO:0000256" key="1">
    <source>
        <dbReference type="SAM" id="SignalP"/>
    </source>
</evidence>
<reference evidence="3 6" key="2">
    <citation type="submission" date="2020-08" db="EMBL/GenBank/DDBJ databases">
        <title>Genomic Encyclopedia of Type Strains, Phase III (KMG-III): the genomes of soil and plant-associated and newly described type strains.</title>
        <authorList>
            <person name="Whitman W."/>
        </authorList>
    </citation>
    <scope>NUCLEOTIDE SEQUENCE [LARGE SCALE GENOMIC DNA]</scope>
    <source>
        <strain evidence="3 6">CECT 7753</strain>
    </source>
</reference>
<evidence type="ECO:0000313" key="4">
    <source>
        <dbReference type="EMBL" id="QCP11374.1"/>
    </source>
</evidence>
<dbReference type="SMART" id="SM00539">
    <property type="entry name" value="NIDO"/>
    <property type="match status" value="1"/>
</dbReference>
<evidence type="ECO:0000313" key="3">
    <source>
        <dbReference type="EMBL" id="MBB3224242.1"/>
    </source>
</evidence>
<feature type="chain" id="PRO_5044607446" evidence="1">
    <location>
        <begin position="22"/>
        <end position="412"/>
    </location>
</feature>
<dbReference type="OrthoDB" id="5762321at2"/>
<dbReference type="PANTHER" id="PTHR13802:SF65">
    <property type="entry name" value="NIDOGEN"/>
    <property type="match status" value="1"/>
</dbReference>
<dbReference type="Proteomes" id="UP000298763">
    <property type="component" value="Chromosome"/>
</dbReference>
<dbReference type="Pfam" id="PF07589">
    <property type="entry name" value="PEP-CTERM"/>
    <property type="match status" value="1"/>
</dbReference>
<reference evidence="4 5" key="1">
    <citation type="submission" date="2019-05" db="EMBL/GenBank/DDBJ databases">
        <title>Draft Genome Sequences of Six Type Strains of the Genus Massilia.</title>
        <authorList>
            <person name="Miess H."/>
            <person name="Frediansyhah A."/>
            <person name="Gross H."/>
        </authorList>
    </citation>
    <scope>NUCLEOTIDE SEQUENCE [LARGE SCALE GENOMIC DNA]</scope>
    <source>
        <strain evidence="4 5">DSMZ 26121</strain>
    </source>
</reference>
<accession>A0A4P8HS68</accession>
<protein>
    <submittedName>
        <fullName evidence="4">PEP-CTERM sorting domain-containing protein</fullName>
    </submittedName>
</protein>
<dbReference type="EMBL" id="JACHXS010000012">
    <property type="protein sequence ID" value="MBB3224242.1"/>
    <property type="molecule type" value="Genomic_DNA"/>
</dbReference>
<dbReference type="EMBL" id="CP040017">
    <property type="protein sequence ID" value="QCP11374.1"/>
    <property type="molecule type" value="Genomic_DNA"/>
</dbReference>
<feature type="domain" description="NIDO" evidence="2">
    <location>
        <begin position="98"/>
        <end position="240"/>
    </location>
</feature>
<sequence>MKKNLIALAVFAAFASGSAGADTLLSGFGGDRDFGTRIMQPNDDGSSSALTLPFQINFFGNAYSNYWVNNNGNISFDGPLSRFTPSLFPISDAAMIAPFWADVDTRNQTDNLPVPFMNNVYLANPDSRTVVVTWDTVGYYNQHNDKQNTFQLVLKDQSATSGRSGDFDMEFRYGQLQWTTGDASSGSGGVGGQPAVAGWNAGAVTNSYSLIGSGTQNITGLVHDSNVGTDGVWRFQVRSEELPGSAPYNPILPGNVDDGTAGWVFENIPVGTGTPIWIDPVVATGYDYAVSSGPRVNGVTLLPGVGDGQYDIWLWQDGEWQLFAANAAGGEHIEFGQSVDRFRVTGIETSAEVNPLSPVAFSTGLWFDGVGNATVTQTALTVEISPVPEPATYGMLGAGMAVLAMAARRRRR</sequence>
<evidence type="ECO:0000313" key="6">
    <source>
        <dbReference type="Proteomes" id="UP000584325"/>
    </source>
</evidence>
<dbReference type="RefSeq" id="WP_137314232.1">
    <property type="nucleotide sequence ID" value="NZ_CP040017.1"/>
</dbReference>
<dbReference type="PROSITE" id="PS51220">
    <property type="entry name" value="NIDO"/>
    <property type="match status" value="1"/>
</dbReference>
<dbReference type="GO" id="GO:0007160">
    <property type="term" value="P:cell-matrix adhesion"/>
    <property type="evidence" value="ECO:0007669"/>
    <property type="project" value="InterPro"/>
</dbReference>
<name>A0A4P8HS68_9BURK</name>
<dbReference type="Pfam" id="PF06119">
    <property type="entry name" value="NIDO"/>
    <property type="match status" value="1"/>
</dbReference>
<dbReference type="InterPro" id="IPR051495">
    <property type="entry name" value="Epithelial_Barrier/Signaling"/>
</dbReference>
<keyword evidence="1" id="KW-0732">Signal</keyword>
<dbReference type="Proteomes" id="UP000584325">
    <property type="component" value="Unassembled WGS sequence"/>
</dbReference>
<gene>
    <name evidence="4" type="ORF">FCL38_13835</name>
    <name evidence="3" type="ORF">FHS02_005106</name>
</gene>
<evidence type="ECO:0000313" key="5">
    <source>
        <dbReference type="Proteomes" id="UP000298763"/>
    </source>
</evidence>
<dbReference type="PANTHER" id="PTHR13802">
    <property type="entry name" value="MUCIN 4-RELATED"/>
    <property type="match status" value="1"/>
</dbReference>
<feature type="signal peptide" evidence="1">
    <location>
        <begin position="1"/>
        <end position="21"/>
    </location>
</feature>
<dbReference type="AlphaFoldDB" id="A0A4P8HS68"/>
<dbReference type="InterPro" id="IPR003886">
    <property type="entry name" value="NIDO_dom"/>
</dbReference>
<dbReference type="NCBIfam" id="TIGR02595">
    <property type="entry name" value="PEP_CTERM"/>
    <property type="match status" value="1"/>
</dbReference>